<dbReference type="InterPro" id="IPR050377">
    <property type="entry name" value="Radical_SAM_PqqE_MftC-like"/>
</dbReference>
<evidence type="ECO:0000256" key="1">
    <source>
        <dbReference type="ARBA" id="ARBA00001966"/>
    </source>
</evidence>
<dbReference type="SFLD" id="SFLDG01387">
    <property type="entry name" value="BtrN-like_SPASM_domain_contain"/>
    <property type="match status" value="1"/>
</dbReference>
<gene>
    <name evidence="8" type="ORF">GCM10023184_43540</name>
</gene>
<evidence type="ECO:0000313" key="9">
    <source>
        <dbReference type="Proteomes" id="UP001501725"/>
    </source>
</evidence>
<dbReference type="CDD" id="cd01335">
    <property type="entry name" value="Radical_SAM"/>
    <property type="match status" value="1"/>
</dbReference>
<dbReference type="RefSeq" id="WP_345258087.1">
    <property type="nucleotide sequence ID" value="NZ_BAABGY010000016.1"/>
</dbReference>
<keyword evidence="6" id="KW-0411">Iron-sulfur</keyword>
<protein>
    <submittedName>
        <fullName evidence="8">Radical SAM protein</fullName>
    </submittedName>
</protein>
<dbReference type="InterPro" id="IPR023885">
    <property type="entry name" value="4Fe4S-binding_SPASM_dom"/>
</dbReference>
<dbReference type="PANTHER" id="PTHR11228:SF7">
    <property type="entry name" value="PQQA PEPTIDE CYCLASE"/>
    <property type="match status" value="1"/>
</dbReference>
<accession>A0ABP8HRP1</accession>
<dbReference type="EMBL" id="BAABGY010000016">
    <property type="protein sequence ID" value="GAA4343289.1"/>
    <property type="molecule type" value="Genomic_DNA"/>
</dbReference>
<dbReference type="InterPro" id="IPR007197">
    <property type="entry name" value="rSAM"/>
</dbReference>
<dbReference type="PROSITE" id="PS51918">
    <property type="entry name" value="RADICAL_SAM"/>
    <property type="match status" value="1"/>
</dbReference>
<dbReference type="SFLD" id="SFLDG01067">
    <property type="entry name" value="SPASM/twitch_domain_containing"/>
    <property type="match status" value="1"/>
</dbReference>
<reference evidence="9" key="1">
    <citation type="journal article" date="2019" name="Int. J. Syst. Evol. Microbiol.">
        <title>The Global Catalogue of Microorganisms (GCM) 10K type strain sequencing project: providing services to taxonomists for standard genome sequencing and annotation.</title>
        <authorList>
            <consortium name="The Broad Institute Genomics Platform"/>
            <consortium name="The Broad Institute Genome Sequencing Center for Infectious Disease"/>
            <person name="Wu L."/>
            <person name="Ma J."/>
        </authorList>
    </citation>
    <scope>NUCLEOTIDE SEQUENCE [LARGE SCALE GENOMIC DNA]</scope>
    <source>
        <strain evidence="9">JCM 17919</strain>
    </source>
</reference>
<comment type="caution">
    <text evidence="8">The sequence shown here is derived from an EMBL/GenBank/DDBJ whole genome shotgun (WGS) entry which is preliminary data.</text>
</comment>
<evidence type="ECO:0000256" key="6">
    <source>
        <dbReference type="ARBA" id="ARBA00023014"/>
    </source>
</evidence>
<dbReference type="InterPro" id="IPR013785">
    <property type="entry name" value="Aldolase_TIM"/>
</dbReference>
<evidence type="ECO:0000256" key="3">
    <source>
        <dbReference type="ARBA" id="ARBA00022691"/>
    </source>
</evidence>
<dbReference type="Proteomes" id="UP001501725">
    <property type="component" value="Unassembled WGS sequence"/>
</dbReference>
<keyword evidence="4" id="KW-0479">Metal-binding</keyword>
<name>A0ABP8HRP1_9BACT</name>
<evidence type="ECO:0000256" key="2">
    <source>
        <dbReference type="ARBA" id="ARBA00022485"/>
    </source>
</evidence>
<dbReference type="Pfam" id="PF04055">
    <property type="entry name" value="Radical_SAM"/>
    <property type="match status" value="1"/>
</dbReference>
<evidence type="ECO:0000313" key="8">
    <source>
        <dbReference type="EMBL" id="GAA4343289.1"/>
    </source>
</evidence>
<keyword evidence="3" id="KW-0949">S-adenosyl-L-methionine</keyword>
<dbReference type="InterPro" id="IPR034391">
    <property type="entry name" value="AdoMet-like_SPASM_containing"/>
</dbReference>
<dbReference type="InterPro" id="IPR058240">
    <property type="entry name" value="rSAM_sf"/>
</dbReference>
<organism evidence="8 9">
    <name type="scientific">Flaviaesturariibacter amylovorans</name>
    <dbReference type="NCBI Taxonomy" id="1084520"/>
    <lineage>
        <taxon>Bacteria</taxon>
        <taxon>Pseudomonadati</taxon>
        <taxon>Bacteroidota</taxon>
        <taxon>Chitinophagia</taxon>
        <taxon>Chitinophagales</taxon>
        <taxon>Chitinophagaceae</taxon>
        <taxon>Flaviaestuariibacter</taxon>
    </lineage>
</organism>
<dbReference type="SUPFAM" id="SSF102114">
    <property type="entry name" value="Radical SAM enzymes"/>
    <property type="match status" value="1"/>
</dbReference>
<dbReference type="SFLD" id="SFLDS00029">
    <property type="entry name" value="Radical_SAM"/>
    <property type="match status" value="1"/>
</dbReference>
<dbReference type="Gene3D" id="3.20.20.70">
    <property type="entry name" value="Aldolase class I"/>
    <property type="match status" value="1"/>
</dbReference>
<dbReference type="PANTHER" id="PTHR11228">
    <property type="entry name" value="RADICAL SAM DOMAIN PROTEIN"/>
    <property type="match status" value="1"/>
</dbReference>
<proteinExistence type="predicted"/>
<comment type="cofactor">
    <cofactor evidence="1">
        <name>[4Fe-4S] cluster</name>
        <dbReference type="ChEBI" id="CHEBI:49883"/>
    </cofactor>
</comment>
<feature type="domain" description="Radical SAM core" evidence="7">
    <location>
        <begin position="42"/>
        <end position="263"/>
    </location>
</feature>
<sequence length="342" mass="39659">MPFNFTDSLNFLSKLTPRRAWNGLKVYSSYHLSRWTGKTIHWGMPVSISFEPTTSCNLRCPECPSGLRAFTRPTGMLKKDFFRETIDELAPELAYLVFYFQGEPFLNPDFLEMVRYASQKGIYTATSTNAHYLKDDVARRTVESGLDRLIISIDGTTQETYQQYRVGGRLDKVLEGARNIVKWKKELNSKTPFIVFQFLVVRHNEHQVEEVRALAKEIGVDDVWLKTAQVYDYENDPNRLIPENNKYSRYKKGADGKMAFKGNNANHCWRLWHDPVITWDGAVVPCCFDKDAQHRLGHLREGSFRQIWRSGVYQQFRSQVLQSRSNIDICANCSEGVKVWET</sequence>
<keyword evidence="9" id="KW-1185">Reference proteome</keyword>
<keyword evidence="2" id="KW-0004">4Fe-4S</keyword>
<keyword evidence="5" id="KW-0408">Iron</keyword>
<evidence type="ECO:0000259" key="7">
    <source>
        <dbReference type="PROSITE" id="PS51918"/>
    </source>
</evidence>
<evidence type="ECO:0000256" key="5">
    <source>
        <dbReference type="ARBA" id="ARBA00023004"/>
    </source>
</evidence>
<evidence type="ECO:0000256" key="4">
    <source>
        <dbReference type="ARBA" id="ARBA00022723"/>
    </source>
</evidence>
<dbReference type="Pfam" id="PF13186">
    <property type="entry name" value="SPASM"/>
    <property type="match status" value="1"/>
</dbReference>